<keyword evidence="5 9" id="KW-0665">Pyrimidine biosynthesis</keyword>
<dbReference type="NCBIfam" id="TIGR01740">
    <property type="entry name" value="pyrF"/>
    <property type="match status" value="1"/>
</dbReference>
<feature type="binding site" evidence="9 11">
    <location>
        <position position="203"/>
    </location>
    <ligand>
        <name>substrate</name>
    </ligand>
</feature>
<dbReference type="GO" id="GO:0004590">
    <property type="term" value="F:orotidine-5'-phosphate decarboxylase activity"/>
    <property type="evidence" value="ECO:0007669"/>
    <property type="project" value="UniProtKB-UniRule"/>
</dbReference>
<sequence length="249" mass="25951">MTTKTTRKTIAPQDRIFVGLDTPDIERAAALAKSLAGAVGGIKIGKELFTAQGPDGVRLVAGGAPLFLDLKFHDIPNTVAGAVRAAVHLRPAILNVHASGGRAMMQAAAQAAREAAEDLGTERPKVIGVTVLTSLDARDLEEVGQRGPAGEQVLRLARLTQDSGLDGVVCSPREIEALRRACGPDFLLVVPGIRPSWSTSDDQKRVMTPEEAVAAGADHLVISRPIIAADDPLAAAQRIAGDLSGALID</sequence>
<dbReference type="SMART" id="SM00934">
    <property type="entry name" value="OMPdecase"/>
    <property type="match status" value="1"/>
</dbReference>
<comment type="pathway">
    <text evidence="2 9 12">Pyrimidine metabolism; UMP biosynthesis via de novo pathway; UMP from orotate: step 2/2.</text>
</comment>
<dbReference type="CDD" id="cd04725">
    <property type="entry name" value="OMP_decarboxylase_like"/>
    <property type="match status" value="1"/>
</dbReference>
<dbReference type="HAMAP" id="MF_01200_B">
    <property type="entry name" value="OMPdecase_type1_B"/>
    <property type="match status" value="1"/>
</dbReference>
<dbReference type="SUPFAM" id="SSF51366">
    <property type="entry name" value="Ribulose-phoshate binding barrel"/>
    <property type="match status" value="1"/>
</dbReference>
<dbReference type="NCBIfam" id="NF001273">
    <property type="entry name" value="PRK00230.1"/>
    <property type="match status" value="1"/>
</dbReference>
<dbReference type="InterPro" id="IPR011060">
    <property type="entry name" value="RibuloseP-bd_barrel"/>
</dbReference>
<feature type="binding site" evidence="9 11">
    <location>
        <position position="133"/>
    </location>
    <ligand>
        <name>substrate</name>
    </ligand>
</feature>
<protein>
    <recommendedName>
        <fullName evidence="9">Orotidine 5'-phosphate decarboxylase</fullName>
        <ecNumber evidence="9">4.1.1.23</ecNumber>
    </recommendedName>
    <alternativeName>
        <fullName evidence="9">OMP decarboxylase</fullName>
        <shortName evidence="9">OMPDCase</shortName>
        <shortName evidence="9">OMPdecase</shortName>
    </alternativeName>
</protein>
<reference evidence="14" key="1">
    <citation type="submission" date="2020-03" db="EMBL/GenBank/DDBJ databases">
        <title>Genome of Pelagibius litoralis DSM 21314T.</title>
        <authorList>
            <person name="Wang G."/>
        </authorList>
    </citation>
    <scope>NUCLEOTIDE SEQUENCE</scope>
    <source>
        <strain evidence="14">DSM 21314</strain>
    </source>
</reference>
<feature type="active site" description="Proton donor" evidence="9">
    <location>
        <position position="71"/>
    </location>
</feature>
<dbReference type="PANTHER" id="PTHR32119">
    <property type="entry name" value="OROTIDINE 5'-PHOSPHATE DECARBOXYLASE"/>
    <property type="match status" value="1"/>
</dbReference>
<comment type="caution">
    <text evidence="9">Lacks conserved residue(s) required for the propagation of feature annotation.</text>
</comment>
<evidence type="ECO:0000259" key="13">
    <source>
        <dbReference type="SMART" id="SM00934"/>
    </source>
</evidence>
<dbReference type="Pfam" id="PF00215">
    <property type="entry name" value="OMPdecase"/>
    <property type="match status" value="1"/>
</dbReference>
<dbReference type="EC" id="4.1.1.23" evidence="9"/>
<dbReference type="InterPro" id="IPR013785">
    <property type="entry name" value="Aldolase_TIM"/>
</dbReference>
<evidence type="ECO:0000256" key="10">
    <source>
        <dbReference type="PIRSR" id="PIRSR614732-1"/>
    </source>
</evidence>
<dbReference type="GO" id="GO:0005829">
    <property type="term" value="C:cytosol"/>
    <property type="evidence" value="ECO:0007669"/>
    <property type="project" value="TreeGrafter"/>
</dbReference>
<dbReference type="GO" id="GO:0044205">
    <property type="term" value="P:'de novo' UMP biosynthetic process"/>
    <property type="evidence" value="ECO:0007669"/>
    <property type="project" value="UniProtKB-UniRule"/>
</dbReference>
<dbReference type="Proteomes" id="UP000761264">
    <property type="component" value="Unassembled WGS sequence"/>
</dbReference>
<evidence type="ECO:0000256" key="3">
    <source>
        <dbReference type="ARBA" id="ARBA00011738"/>
    </source>
</evidence>
<keyword evidence="6 9" id="KW-0456">Lyase</keyword>
<feature type="binding site" evidence="9 11">
    <location>
        <position position="43"/>
    </location>
    <ligand>
        <name>substrate</name>
    </ligand>
</feature>
<comment type="catalytic activity">
    <reaction evidence="7 9 12">
        <text>orotidine 5'-phosphate + H(+) = UMP + CO2</text>
        <dbReference type="Rhea" id="RHEA:11596"/>
        <dbReference type="ChEBI" id="CHEBI:15378"/>
        <dbReference type="ChEBI" id="CHEBI:16526"/>
        <dbReference type="ChEBI" id="CHEBI:57538"/>
        <dbReference type="ChEBI" id="CHEBI:57865"/>
        <dbReference type="EC" id="4.1.1.23"/>
    </reaction>
</comment>
<dbReference type="InterPro" id="IPR014732">
    <property type="entry name" value="OMPdecase"/>
</dbReference>
<proteinExistence type="inferred from homology"/>
<feature type="binding site" evidence="9 11">
    <location>
        <position position="194"/>
    </location>
    <ligand>
        <name>substrate</name>
    </ligand>
</feature>
<feature type="domain" description="Orotidine 5'-phosphate decarboxylase" evidence="13">
    <location>
        <begin position="15"/>
        <end position="239"/>
    </location>
</feature>
<dbReference type="RefSeq" id="WP_167222087.1">
    <property type="nucleotide sequence ID" value="NZ_JAAQPH010000003.1"/>
</dbReference>
<evidence type="ECO:0000256" key="8">
    <source>
        <dbReference type="ARBA" id="ARBA00061012"/>
    </source>
</evidence>
<dbReference type="Gene3D" id="3.20.20.70">
    <property type="entry name" value="Aldolase class I"/>
    <property type="match status" value="1"/>
</dbReference>
<feature type="active site" description="For OMPdecase activity" evidence="10">
    <location>
        <position position="69"/>
    </location>
</feature>
<comment type="caution">
    <text evidence="14">The sequence shown here is derived from an EMBL/GenBank/DDBJ whole genome shotgun (WGS) entry which is preliminary data.</text>
</comment>
<evidence type="ECO:0000256" key="12">
    <source>
        <dbReference type="RuleBase" id="RU000512"/>
    </source>
</evidence>
<keyword evidence="15" id="KW-1185">Reference proteome</keyword>
<feature type="binding site" evidence="9 11">
    <location>
        <position position="224"/>
    </location>
    <ligand>
        <name>substrate</name>
    </ligand>
</feature>
<comment type="similarity">
    <text evidence="8 9">Belongs to the OMP decarboxylase family. Type 1 subfamily.</text>
</comment>
<dbReference type="InterPro" id="IPR047596">
    <property type="entry name" value="OMPdecase_bac"/>
</dbReference>
<dbReference type="PANTHER" id="PTHR32119:SF2">
    <property type="entry name" value="OROTIDINE 5'-PHOSPHATE DECARBOXYLASE"/>
    <property type="match status" value="1"/>
</dbReference>
<evidence type="ECO:0000256" key="2">
    <source>
        <dbReference type="ARBA" id="ARBA00004861"/>
    </source>
</evidence>
<evidence type="ECO:0000256" key="5">
    <source>
        <dbReference type="ARBA" id="ARBA00022975"/>
    </source>
</evidence>
<feature type="binding site" evidence="9">
    <location>
        <begin position="69"/>
        <end position="78"/>
    </location>
    <ligand>
        <name>substrate</name>
    </ligand>
</feature>
<dbReference type="AlphaFoldDB" id="A0A967EVL0"/>
<evidence type="ECO:0000256" key="9">
    <source>
        <dbReference type="HAMAP-Rule" id="MF_01200"/>
    </source>
</evidence>
<comment type="subunit">
    <text evidence="3 9">Homodimer.</text>
</comment>
<evidence type="ECO:0000313" key="15">
    <source>
        <dbReference type="Proteomes" id="UP000761264"/>
    </source>
</evidence>
<feature type="active site" description="For OMPdecase activity" evidence="10">
    <location>
        <position position="74"/>
    </location>
</feature>
<evidence type="ECO:0000256" key="4">
    <source>
        <dbReference type="ARBA" id="ARBA00022793"/>
    </source>
</evidence>
<dbReference type="PROSITE" id="PS00156">
    <property type="entry name" value="OMPDECASE"/>
    <property type="match status" value="1"/>
</dbReference>
<evidence type="ECO:0000256" key="7">
    <source>
        <dbReference type="ARBA" id="ARBA00049157"/>
    </source>
</evidence>
<evidence type="ECO:0000256" key="11">
    <source>
        <dbReference type="PIRSR" id="PIRSR614732-2"/>
    </source>
</evidence>
<dbReference type="InterPro" id="IPR018089">
    <property type="entry name" value="OMPdecase_AS"/>
</dbReference>
<dbReference type="EMBL" id="JAAQPH010000003">
    <property type="protein sequence ID" value="NIA67984.1"/>
    <property type="molecule type" value="Genomic_DNA"/>
</dbReference>
<evidence type="ECO:0000256" key="1">
    <source>
        <dbReference type="ARBA" id="ARBA00002356"/>
    </source>
</evidence>
<gene>
    <name evidence="9 14" type="primary">pyrF</name>
    <name evidence="14" type="ORF">HBA54_05210</name>
</gene>
<keyword evidence="4 9" id="KW-0210">Decarboxylase</keyword>
<dbReference type="FunFam" id="3.20.20.70:FF:000015">
    <property type="entry name" value="Orotidine 5'-phosphate decarboxylase"/>
    <property type="match status" value="1"/>
</dbReference>
<evidence type="ECO:0000256" key="6">
    <source>
        <dbReference type="ARBA" id="ARBA00023239"/>
    </source>
</evidence>
<dbReference type="GO" id="GO:0006207">
    <property type="term" value="P:'de novo' pyrimidine nucleobase biosynthetic process"/>
    <property type="evidence" value="ECO:0007669"/>
    <property type="project" value="InterPro"/>
</dbReference>
<feature type="binding site" evidence="9 11">
    <location>
        <position position="21"/>
    </location>
    <ligand>
        <name>substrate</name>
    </ligand>
</feature>
<feature type="active site" description="For OMPdecase activity" evidence="10">
    <location>
        <position position="71"/>
    </location>
</feature>
<dbReference type="InterPro" id="IPR001754">
    <property type="entry name" value="OMPdeCOase_dom"/>
</dbReference>
<evidence type="ECO:0000313" key="14">
    <source>
        <dbReference type="EMBL" id="NIA67984.1"/>
    </source>
</evidence>
<name>A0A967EVL0_9PROT</name>
<accession>A0A967EVL0</accession>
<organism evidence="14 15">
    <name type="scientific">Pelagibius litoralis</name>
    <dbReference type="NCBI Taxonomy" id="374515"/>
    <lineage>
        <taxon>Bacteria</taxon>
        <taxon>Pseudomonadati</taxon>
        <taxon>Pseudomonadota</taxon>
        <taxon>Alphaproteobacteria</taxon>
        <taxon>Rhodospirillales</taxon>
        <taxon>Rhodovibrionaceae</taxon>
        <taxon>Pelagibius</taxon>
    </lineage>
</organism>
<comment type="function">
    <text evidence="1 9">Catalyzes the decarboxylation of orotidine 5'-monophosphate (OMP) to uridine 5'-monophosphate (UMP).</text>
</comment>